<feature type="binding site" evidence="7">
    <location>
        <position position="95"/>
    </location>
    <ligand>
        <name>Zn(2+)</name>
        <dbReference type="ChEBI" id="CHEBI:29105"/>
        <label>1</label>
    </ligand>
</feature>
<dbReference type="AlphaFoldDB" id="A3K4E7"/>
<evidence type="ECO:0000259" key="9">
    <source>
        <dbReference type="Pfam" id="PF07687"/>
    </source>
</evidence>
<dbReference type="NCBIfam" id="TIGR01879">
    <property type="entry name" value="hydantase"/>
    <property type="match status" value="1"/>
</dbReference>
<comment type="similarity">
    <text evidence="2">Belongs to the peptidase M20 family.</text>
</comment>
<dbReference type="PANTHER" id="PTHR32494">
    <property type="entry name" value="ALLANTOATE DEIMINASE-RELATED"/>
    <property type="match status" value="1"/>
</dbReference>
<keyword evidence="11" id="KW-1185">Reference proteome</keyword>
<dbReference type="InterPro" id="IPR002933">
    <property type="entry name" value="Peptidase_M20"/>
</dbReference>
<evidence type="ECO:0000256" key="3">
    <source>
        <dbReference type="ARBA" id="ARBA00011738"/>
    </source>
</evidence>
<dbReference type="SUPFAM" id="SSF53187">
    <property type="entry name" value="Zn-dependent exopeptidases"/>
    <property type="match status" value="1"/>
</dbReference>
<evidence type="ECO:0000313" key="10">
    <source>
        <dbReference type="EMBL" id="EBA07846.1"/>
    </source>
</evidence>
<dbReference type="GO" id="GO:0016813">
    <property type="term" value="F:hydrolase activity, acting on carbon-nitrogen (but not peptide) bonds, in linear amidines"/>
    <property type="evidence" value="ECO:0007669"/>
    <property type="project" value="InterPro"/>
</dbReference>
<dbReference type="Pfam" id="PF07687">
    <property type="entry name" value="M20_dimer"/>
    <property type="match status" value="1"/>
</dbReference>
<organism evidence="10 11">
    <name type="scientific">Sagittula stellata (strain ATCC 700073 / DSM 11524 / E-37)</name>
    <dbReference type="NCBI Taxonomy" id="388399"/>
    <lineage>
        <taxon>Bacteria</taxon>
        <taxon>Pseudomonadati</taxon>
        <taxon>Pseudomonadota</taxon>
        <taxon>Alphaproteobacteria</taxon>
        <taxon>Rhodobacterales</taxon>
        <taxon>Roseobacteraceae</taxon>
        <taxon>Sagittula</taxon>
    </lineage>
</organism>
<dbReference type="RefSeq" id="WP_005859514.1">
    <property type="nucleotide sequence ID" value="NZ_AAYA01000007.1"/>
</dbReference>
<dbReference type="InterPro" id="IPR010158">
    <property type="entry name" value="Amidase_Cbmase"/>
</dbReference>
<dbReference type="InterPro" id="IPR011650">
    <property type="entry name" value="Peptidase_M20_dimer"/>
</dbReference>
<reference evidence="10 11" key="1">
    <citation type="submission" date="2006-06" db="EMBL/GenBank/DDBJ databases">
        <authorList>
            <person name="Moran M.A."/>
            <person name="Ferriera S."/>
            <person name="Johnson J."/>
            <person name="Kravitz S."/>
            <person name="Beeson K."/>
            <person name="Sutton G."/>
            <person name="Rogers Y.-H."/>
            <person name="Friedman R."/>
            <person name="Frazier M."/>
            <person name="Venter J.C."/>
        </authorList>
    </citation>
    <scope>NUCLEOTIDE SEQUENCE [LARGE SCALE GENOMIC DNA]</scope>
    <source>
        <strain evidence="10 11">E-37</strain>
    </source>
</reference>
<keyword evidence="6" id="KW-0464">Manganese</keyword>
<sequence length="409" mass="42645">MRDAGDPAASRFLTRIEALARISDESDCLTRLPLGEGQRQAGEMIAGWMREAGMDCHRDATGNLIGQYPATPHDNRPVLALGSHFDTVRNAGRFDGTLGILAAIETVQALHDEGIALDVTLQVLAFEDEEGVCFGTSRLGSHAYSGMLTEADLAAEGAGGLTVADRLRAADLSPEAALRARAAPPDAYVELHIEQGPVLEAMGAPLAVVSSIVGQTRLSVTLLGAAGHAGTVPMRMRRDALAGAADCVLAIEALAKKQGVVATVGQLDCRPGAINVIPGEVAFTVDMRSGNPARQAVARTELDRALEEIAGRRGLTLTVEQLSHVPPTTCDPALLAQLAAAVGTEAPIMESGAGHDAIAMSRIAPVGMLFVACRGGISHDPAEHVEPADVSAALQALRRFVTAYSPLRT</sequence>
<dbReference type="PANTHER" id="PTHR32494:SF19">
    <property type="entry name" value="ALLANTOATE DEIMINASE-RELATED"/>
    <property type="match status" value="1"/>
</dbReference>
<accession>A3K4E7</accession>
<feature type="binding site" evidence="7">
    <location>
        <position position="130"/>
    </location>
    <ligand>
        <name>Zn(2+)</name>
        <dbReference type="ChEBI" id="CHEBI:29105"/>
        <label>2</label>
    </ligand>
</feature>
<evidence type="ECO:0000256" key="5">
    <source>
        <dbReference type="ARBA" id="ARBA00022801"/>
    </source>
</evidence>
<keyword evidence="5 10" id="KW-0378">Hydrolase</keyword>
<dbReference type="EMBL" id="AAYA01000007">
    <property type="protein sequence ID" value="EBA07846.1"/>
    <property type="molecule type" value="Genomic_DNA"/>
</dbReference>
<name>A3K4E7_SAGS3</name>
<evidence type="ECO:0000256" key="7">
    <source>
        <dbReference type="PIRSR" id="PIRSR001235-1"/>
    </source>
</evidence>
<evidence type="ECO:0000256" key="6">
    <source>
        <dbReference type="ARBA" id="ARBA00023211"/>
    </source>
</evidence>
<dbReference type="PIRSF" id="PIRSF001235">
    <property type="entry name" value="Amidase_carbamoylase"/>
    <property type="match status" value="1"/>
</dbReference>
<dbReference type="OrthoDB" id="9808195at2"/>
<protein>
    <submittedName>
        <fullName evidence="10">N-carbamoyl-L-amino acid amidohydrolase</fullName>
    </submittedName>
</protein>
<feature type="binding site" evidence="8">
    <location>
        <position position="217"/>
    </location>
    <ligand>
        <name>allantoate</name>
        <dbReference type="ChEBI" id="CHEBI:17536"/>
    </ligand>
</feature>
<evidence type="ECO:0000256" key="8">
    <source>
        <dbReference type="PIRSR" id="PIRSR001235-2"/>
    </source>
</evidence>
<keyword evidence="7" id="KW-0862">Zinc</keyword>
<dbReference type="Gene3D" id="3.30.70.360">
    <property type="match status" value="1"/>
</dbReference>
<feature type="binding site" evidence="7">
    <location>
        <position position="95"/>
    </location>
    <ligand>
        <name>Zn(2+)</name>
        <dbReference type="ChEBI" id="CHEBI:29105"/>
        <label>2</label>
    </ligand>
</feature>
<dbReference type="InterPro" id="IPR036264">
    <property type="entry name" value="Bact_exopeptidase_dim_dom"/>
</dbReference>
<feature type="binding site" evidence="7">
    <location>
        <position position="379"/>
    </location>
    <ligand>
        <name>Zn(2+)</name>
        <dbReference type="ChEBI" id="CHEBI:29105"/>
        <label>2</label>
    </ligand>
</feature>
<feature type="binding site" evidence="7">
    <location>
        <position position="192"/>
    </location>
    <ligand>
        <name>Zn(2+)</name>
        <dbReference type="ChEBI" id="CHEBI:29105"/>
        <label>1</label>
    </ligand>
</feature>
<evidence type="ECO:0000256" key="4">
    <source>
        <dbReference type="ARBA" id="ARBA00022723"/>
    </source>
</evidence>
<evidence type="ECO:0000256" key="2">
    <source>
        <dbReference type="ARBA" id="ARBA00006153"/>
    </source>
</evidence>
<comment type="cofactor">
    <cofactor evidence="1">
        <name>Mn(2+)</name>
        <dbReference type="ChEBI" id="CHEBI:29035"/>
    </cofactor>
</comment>
<dbReference type="CDD" id="cd03884">
    <property type="entry name" value="M20_bAS"/>
    <property type="match status" value="1"/>
</dbReference>
<comment type="subunit">
    <text evidence="3">Homodimer.</text>
</comment>
<feature type="binding site" evidence="8">
    <location>
        <position position="275"/>
    </location>
    <ligand>
        <name>allantoate</name>
        <dbReference type="ChEBI" id="CHEBI:17536"/>
    </ligand>
</feature>
<evidence type="ECO:0000256" key="1">
    <source>
        <dbReference type="ARBA" id="ARBA00001936"/>
    </source>
</evidence>
<evidence type="ECO:0000313" key="11">
    <source>
        <dbReference type="Proteomes" id="UP000005713"/>
    </source>
</evidence>
<dbReference type="Gene3D" id="3.40.630.10">
    <property type="entry name" value="Zn peptidases"/>
    <property type="match status" value="1"/>
</dbReference>
<dbReference type="Pfam" id="PF01546">
    <property type="entry name" value="Peptidase_M20"/>
    <property type="match status" value="1"/>
</dbReference>
<feature type="domain" description="Peptidase M20 dimerisation" evidence="9">
    <location>
        <begin position="215"/>
        <end position="310"/>
    </location>
</feature>
<feature type="binding site" evidence="8">
    <location>
        <position position="288"/>
    </location>
    <ligand>
        <name>allantoate</name>
        <dbReference type="ChEBI" id="CHEBI:17536"/>
    </ligand>
</feature>
<dbReference type="Proteomes" id="UP000005713">
    <property type="component" value="Unassembled WGS sequence"/>
</dbReference>
<keyword evidence="4 7" id="KW-0479">Metal-binding</keyword>
<dbReference type="SUPFAM" id="SSF55031">
    <property type="entry name" value="Bacterial exopeptidase dimerisation domain"/>
    <property type="match status" value="1"/>
</dbReference>
<feature type="binding site" evidence="7">
    <location>
        <position position="84"/>
    </location>
    <ligand>
        <name>Zn(2+)</name>
        <dbReference type="ChEBI" id="CHEBI:29105"/>
        <label>1</label>
    </ligand>
</feature>
<dbReference type="eggNOG" id="COG0624">
    <property type="taxonomic scope" value="Bacteria"/>
</dbReference>
<comment type="cofactor">
    <cofactor evidence="7">
        <name>Zn(2+)</name>
        <dbReference type="ChEBI" id="CHEBI:29105"/>
    </cofactor>
    <text evidence="7">Binds 2 Zn(2+) ions per subunit.</text>
</comment>
<proteinExistence type="inferred from homology"/>
<gene>
    <name evidence="10" type="ORF">SSE37_01295</name>
</gene>
<dbReference type="GO" id="GO:0046872">
    <property type="term" value="F:metal ion binding"/>
    <property type="evidence" value="ECO:0007669"/>
    <property type="project" value="UniProtKB-KW"/>
</dbReference>
<comment type="caution">
    <text evidence="10">The sequence shown here is derived from an EMBL/GenBank/DDBJ whole genome shotgun (WGS) entry which is preliminary data.</text>
</comment>